<keyword evidence="3" id="KW-1185">Reference proteome</keyword>
<organism evidence="2 3">
    <name type="scientific">Owenia fusiformis</name>
    <name type="common">Polychaete worm</name>
    <dbReference type="NCBI Taxonomy" id="6347"/>
    <lineage>
        <taxon>Eukaryota</taxon>
        <taxon>Metazoa</taxon>
        <taxon>Spiralia</taxon>
        <taxon>Lophotrochozoa</taxon>
        <taxon>Annelida</taxon>
        <taxon>Polychaeta</taxon>
        <taxon>Sedentaria</taxon>
        <taxon>Canalipalpata</taxon>
        <taxon>Sabellida</taxon>
        <taxon>Oweniida</taxon>
        <taxon>Oweniidae</taxon>
        <taxon>Owenia</taxon>
    </lineage>
</organism>
<dbReference type="Proteomes" id="UP000749559">
    <property type="component" value="Unassembled WGS sequence"/>
</dbReference>
<feature type="region of interest" description="Disordered" evidence="1">
    <location>
        <begin position="256"/>
        <end position="279"/>
    </location>
</feature>
<evidence type="ECO:0000313" key="2">
    <source>
        <dbReference type="EMBL" id="CAH1774915.1"/>
    </source>
</evidence>
<feature type="compositionally biased region" description="Polar residues" evidence="1">
    <location>
        <begin position="84"/>
        <end position="95"/>
    </location>
</feature>
<dbReference type="AlphaFoldDB" id="A0A8S4N224"/>
<feature type="region of interest" description="Disordered" evidence="1">
    <location>
        <begin position="58"/>
        <end position="155"/>
    </location>
</feature>
<feature type="non-terminal residue" evidence="2">
    <location>
        <position position="279"/>
    </location>
</feature>
<feature type="compositionally biased region" description="Polar residues" evidence="1">
    <location>
        <begin position="58"/>
        <end position="71"/>
    </location>
</feature>
<feature type="compositionally biased region" description="Low complexity" evidence="1">
    <location>
        <begin position="118"/>
        <end position="127"/>
    </location>
</feature>
<proteinExistence type="predicted"/>
<sequence length="279" mass="30918">MNKSTSSDDETRKISLPSKFGRGIDKDAAFKHDPPRRKITMPLLGNLEEIQHNISSIQEITDSSQTSLDDNSVTEEEMRERETLNASINSALSSHTKIRESKSDGENISTTTRKSSGPLALLNALNLPKRKISGPERKVSGPERKISGPERRISGPERKISAPERLSRGFFEKTIFRNNSGGKKGKIRPSTVSLPDTPLFNRAPCVVCTLIRQVKFDSFENPVISQHGFVTDVHVSTMLTKARSLSKLNIEGCSNMDNQPKLAPVTSDHKKQGRKMPVT</sequence>
<gene>
    <name evidence="2" type="ORF">OFUS_LOCUS2284</name>
</gene>
<feature type="region of interest" description="Disordered" evidence="1">
    <location>
        <begin position="1"/>
        <end position="37"/>
    </location>
</feature>
<evidence type="ECO:0000313" key="3">
    <source>
        <dbReference type="Proteomes" id="UP000749559"/>
    </source>
</evidence>
<reference evidence="2" key="1">
    <citation type="submission" date="2022-03" db="EMBL/GenBank/DDBJ databases">
        <authorList>
            <person name="Martin C."/>
        </authorList>
    </citation>
    <scope>NUCLEOTIDE SEQUENCE</scope>
</reference>
<feature type="compositionally biased region" description="Polar residues" evidence="1">
    <location>
        <begin position="106"/>
        <end position="115"/>
    </location>
</feature>
<feature type="compositionally biased region" description="Basic and acidic residues" evidence="1">
    <location>
        <begin position="22"/>
        <end position="33"/>
    </location>
</feature>
<evidence type="ECO:0000256" key="1">
    <source>
        <dbReference type="SAM" id="MobiDB-lite"/>
    </source>
</evidence>
<accession>A0A8S4N224</accession>
<name>A0A8S4N224_OWEFU</name>
<protein>
    <submittedName>
        <fullName evidence="2">Uncharacterized protein</fullName>
    </submittedName>
</protein>
<comment type="caution">
    <text evidence="2">The sequence shown here is derived from an EMBL/GenBank/DDBJ whole genome shotgun (WGS) entry which is preliminary data.</text>
</comment>
<feature type="compositionally biased region" description="Basic and acidic residues" evidence="1">
    <location>
        <begin position="133"/>
        <end position="155"/>
    </location>
</feature>
<dbReference type="EMBL" id="CAIIXF020000001">
    <property type="protein sequence ID" value="CAH1774915.1"/>
    <property type="molecule type" value="Genomic_DNA"/>
</dbReference>